<feature type="compositionally biased region" description="Low complexity" evidence="1">
    <location>
        <begin position="70"/>
        <end position="85"/>
    </location>
</feature>
<sequence length="159" mass="16218">MPSVSGNIGFPPPIQAPPPRVSSRPSPLTTAILQQDSRQPATGHRAPRQASSSGTHETSPPRPASPGLFSSAQSPSASSDSASSAGWTPGLQLAKESSSQLQTALGLVNVATANSHSGNRTAAASSQHGQLLQQKGGHAVAGPGRQQSQGSVDPRPWFF</sequence>
<feature type="compositionally biased region" description="Polar residues" evidence="1">
    <location>
        <begin position="28"/>
        <end position="40"/>
    </location>
</feature>
<evidence type="ECO:0000256" key="1">
    <source>
        <dbReference type="SAM" id="MobiDB-lite"/>
    </source>
</evidence>
<feature type="region of interest" description="Disordered" evidence="1">
    <location>
        <begin position="115"/>
        <end position="159"/>
    </location>
</feature>
<reference evidence="2 3" key="1">
    <citation type="submission" date="2015-09" db="EMBL/GenBank/DDBJ databases">
        <title>Host preference determinants of Valsa canker pathogens revealed by comparative genomics.</title>
        <authorList>
            <person name="Yin Z."/>
            <person name="Huang L."/>
        </authorList>
    </citation>
    <scope>NUCLEOTIDE SEQUENCE [LARGE SCALE GENOMIC DNA]</scope>
    <source>
        <strain evidence="2 3">YSFL</strain>
    </source>
</reference>
<keyword evidence="3" id="KW-1185">Reference proteome</keyword>
<name>A0A423W7C9_CYTCH</name>
<feature type="compositionally biased region" description="Polar residues" evidence="1">
    <location>
        <begin position="49"/>
        <end position="58"/>
    </location>
</feature>
<proteinExistence type="predicted"/>
<feature type="region of interest" description="Disordered" evidence="1">
    <location>
        <begin position="1"/>
        <end position="100"/>
    </location>
</feature>
<feature type="compositionally biased region" description="Polar residues" evidence="1">
    <location>
        <begin position="115"/>
        <end position="126"/>
    </location>
</feature>
<comment type="caution">
    <text evidence="2">The sequence shown here is derived from an EMBL/GenBank/DDBJ whole genome shotgun (WGS) entry which is preliminary data.</text>
</comment>
<gene>
    <name evidence="2" type="ORF">VSDG_04030</name>
</gene>
<dbReference type="OrthoDB" id="10669854at2759"/>
<feature type="compositionally biased region" description="Low complexity" evidence="1">
    <location>
        <begin position="127"/>
        <end position="138"/>
    </location>
</feature>
<organism evidence="2 3">
    <name type="scientific">Cytospora chrysosperma</name>
    <name type="common">Cytospora canker fungus</name>
    <name type="synonym">Sphaeria chrysosperma</name>
    <dbReference type="NCBI Taxonomy" id="252740"/>
    <lineage>
        <taxon>Eukaryota</taxon>
        <taxon>Fungi</taxon>
        <taxon>Dikarya</taxon>
        <taxon>Ascomycota</taxon>
        <taxon>Pezizomycotina</taxon>
        <taxon>Sordariomycetes</taxon>
        <taxon>Sordariomycetidae</taxon>
        <taxon>Diaporthales</taxon>
        <taxon>Cytosporaceae</taxon>
        <taxon>Cytospora</taxon>
    </lineage>
</organism>
<dbReference type="Proteomes" id="UP000284375">
    <property type="component" value="Unassembled WGS sequence"/>
</dbReference>
<evidence type="ECO:0000313" key="3">
    <source>
        <dbReference type="Proteomes" id="UP000284375"/>
    </source>
</evidence>
<feature type="compositionally biased region" description="Pro residues" evidence="1">
    <location>
        <begin position="10"/>
        <end position="20"/>
    </location>
</feature>
<dbReference type="AlphaFoldDB" id="A0A423W7C9"/>
<protein>
    <submittedName>
        <fullName evidence="2">Uncharacterized protein</fullName>
    </submittedName>
</protein>
<dbReference type="EMBL" id="LJZO01000011">
    <property type="protein sequence ID" value="ROV99248.1"/>
    <property type="molecule type" value="Genomic_DNA"/>
</dbReference>
<accession>A0A423W7C9</accession>
<evidence type="ECO:0000313" key="2">
    <source>
        <dbReference type="EMBL" id="ROV99248.1"/>
    </source>
</evidence>